<comment type="caution">
    <text evidence="4">The sequence shown here is derived from an EMBL/GenBank/DDBJ whole genome shotgun (WGS) entry which is preliminary data.</text>
</comment>
<keyword evidence="1" id="KW-0479">Metal-binding</keyword>
<reference evidence="4" key="1">
    <citation type="journal article" date="2021" name="Mol. Ecol. Resour.">
        <title>Apolygus lucorum genome provides insights into omnivorousness and mesophyll feeding.</title>
        <authorList>
            <person name="Liu Y."/>
            <person name="Liu H."/>
            <person name="Wang H."/>
            <person name="Huang T."/>
            <person name="Liu B."/>
            <person name="Yang B."/>
            <person name="Yin L."/>
            <person name="Li B."/>
            <person name="Zhang Y."/>
            <person name="Zhang S."/>
            <person name="Jiang F."/>
            <person name="Zhang X."/>
            <person name="Ren Y."/>
            <person name="Wang B."/>
            <person name="Wang S."/>
            <person name="Lu Y."/>
            <person name="Wu K."/>
            <person name="Fan W."/>
            <person name="Wang G."/>
        </authorList>
    </citation>
    <scope>NUCLEOTIDE SEQUENCE</scope>
    <source>
        <strain evidence="4">12Hb</strain>
    </source>
</reference>
<feature type="compositionally biased region" description="Basic residues" evidence="2">
    <location>
        <begin position="302"/>
        <end position="313"/>
    </location>
</feature>
<feature type="compositionally biased region" description="Polar residues" evidence="2">
    <location>
        <begin position="1"/>
        <end position="14"/>
    </location>
</feature>
<keyword evidence="1" id="KW-0863">Zinc-finger</keyword>
<dbReference type="GO" id="GO:0003676">
    <property type="term" value="F:nucleic acid binding"/>
    <property type="evidence" value="ECO:0007669"/>
    <property type="project" value="InterPro"/>
</dbReference>
<evidence type="ECO:0000313" key="4">
    <source>
        <dbReference type="EMBL" id="KAF6197301.1"/>
    </source>
</evidence>
<feature type="compositionally biased region" description="Low complexity" evidence="2">
    <location>
        <begin position="15"/>
        <end position="28"/>
    </location>
</feature>
<organism evidence="4 5">
    <name type="scientific">Apolygus lucorum</name>
    <name type="common">Small green plant bug</name>
    <name type="synonym">Lygocoris lucorum</name>
    <dbReference type="NCBI Taxonomy" id="248454"/>
    <lineage>
        <taxon>Eukaryota</taxon>
        <taxon>Metazoa</taxon>
        <taxon>Ecdysozoa</taxon>
        <taxon>Arthropoda</taxon>
        <taxon>Hexapoda</taxon>
        <taxon>Insecta</taxon>
        <taxon>Pterygota</taxon>
        <taxon>Neoptera</taxon>
        <taxon>Paraneoptera</taxon>
        <taxon>Hemiptera</taxon>
        <taxon>Heteroptera</taxon>
        <taxon>Panheteroptera</taxon>
        <taxon>Cimicomorpha</taxon>
        <taxon>Miridae</taxon>
        <taxon>Mirini</taxon>
        <taxon>Apolygus</taxon>
    </lineage>
</organism>
<dbReference type="InterPro" id="IPR001878">
    <property type="entry name" value="Znf_CCHC"/>
</dbReference>
<dbReference type="EMBL" id="WIXP02000163">
    <property type="protein sequence ID" value="KAF6197301.1"/>
    <property type="molecule type" value="Genomic_DNA"/>
</dbReference>
<accession>A0A8S9WLY1</accession>
<feature type="domain" description="CCHC-type" evidence="3">
    <location>
        <begin position="527"/>
        <end position="543"/>
    </location>
</feature>
<name>A0A8S9WLY1_APOLU</name>
<feature type="region of interest" description="Disordered" evidence="2">
    <location>
        <begin position="1"/>
        <end position="126"/>
    </location>
</feature>
<feature type="region of interest" description="Disordered" evidence="2">
    <location>
        <begin position="288"/>
        <end position="348"/>
    </location>
</feature>
<dbReference type="Proteomes" id="UP000466442">
    <property type="component" value="Unassembled WGS sequence"/>
</dbReference>
<evidence type="ECO:0000256" key="1">
    <source>
        <dbReference type="PROSITE-ProRule" id="PRU00047"/>
    </source>
</evidence>
<evidence type="ECO:0000313" key="5">
    <source>
        <dbReference type="Proteomes" id="UP000466442"/>
    </source>
</evidence>
<feature type="compositionally biased region" description="Polar residues" evidence="2">
    <location>
        <begin position="114"/>
        <end position="126"/>
    </location>
</feature>
<keyword evidence="1" id="KW-0862">Zinc</keyword>
<dbReference type="AlphaFoldDB" id="A0A8S9WLY1"/>
<protein>
    <recommendedName>
        <fullName evidence="3">CCHC-type domain-containing protein</fullName>
    </recommendedName>
</protein>
<evidence type="ECO:0000259" key="3">
    <source>
        <dbReference type="PROSITE" id="PS50158"/>
    </source>
</evidence>
<dbReference type="GO" id="GO:0008270">
    <property type="term" value="F:zinc ion binding"/>
    <property type="evidence" value="ECO:0007669"/>
    <property type="project" value="UniProtKB-KW"/>
</dbReference>
<dbReference type="PROSITE" id="PS50158">
    <property type="entry name" value="ZF_CCHC"/>
    <property type="match status" value="1"/>
</dbReference>
<proteinExistence type="predicted"/>
<dbReference type="OrthoDB" id="6626910at2759"/>
<evidence type="ECO:0000256" key="2">
    <source>
        <dbReference type="SAM" id="MobiDB-lite"/>
    </source>
</evidence>
<feature type="compositionally biased region" description="Basic and acidic residues" evidence="2">
    <location>
        <begin position="96"/>
        <end position="105"/>
    </location>
</feature>
<sequence>MTTSTKTQNTKPANSTPTGSRPGTPTSTNKPKASISTAAKPDSGSKPGTPVSSRPNTPPKLDNTIPRGTTLPRSPPSATESSAAKVNISRALPTPGDKRPRDRMSLDGTIPHSPVTSKQRMDSDNLTSVKNQHRIILEAAKDISNYNHSPESKLNKVQANMLQDHLDAITSAAEEMVAQNAYLAGRVDTLLEMQGSFERMGEELATRLARQIRDLVSPTNAPLLQKVSLIHEDVKRIGIATCQQKNDDEVLAALNRVGEKLTEQQEALKNQQLEAIRMHASYAQVVADTPTPTAPVDEWRTQKPKRQRQRSRNKPLEVTPSTSMAAPATGPPTLGKNKNKIKPKPVSDEEIRNSILQENNLLLIDLPDAKEANEFMSEVKAALNPRETGIVIRDIRSTAKGGVAVRADTEEDKLKILNMPQFGTEGFHAKQAPKRSPRLLILRVPKYLTRLELKEQLLSRNSFGNRWTAEEVKPLYTVRYGRVREGADFVSWVVELNCDAWKQAKNQGRVVLDFLTCHVRNFLEVTRCFRCQAYGHTTKACPSQEPVCAQCSGSHDTSAM</sequence>
<keyword evidence="5" id="KW-1185">Reference proteome</keyword>
<gene>
    <name evidence="4" type="ORF">GE061_020338</name>
</gene>